<comment type="caution">
    <text evidence="1">The sequence shown here is derived from an EMBL/GenBank/DDBJ whole genome shotgun (WGS) entry which is preliminary data.</text>
</comment>
<dbReference type="RefSeq" id="WP_092723841.1">
    <property type="nucleotide sequence ID" value="NZ_FNNO01000008.1"/>
</dbReference>
<accession>A0A8X8LDU6</accession>
<name>A0A8X8LDU6_9BACT</name>
<dbReference type="Proteomes" id="UP000198711">
    <property type="component" value="Unassembled WGS sequence"/>
</dbReference>
<proteinExistence type="predicted"/>
<dbReference type="Gene3D" id="3.40.50.300">
    <property type="entry name" value="P-loop containing nucleotide triphosphate hydrolases"/>
    <property type="match status" value="1"/>
</dbReference>
<dbReference type="InterPro" id="IPR017026">
    <property type="entry name" value="ImuA"/>
</dbReference>
<dbReference type="PIRSF" id="PIRSF034285">
    <property type="entry name" value="UCP034285"/>
    <property type="match status" value="1"/>
</dbReference>
<dbReference type="InterPro" id="IPR027417">
    <property type="entry name" value="P-loop_NTPase"/>
</dbReference>
<gene>
    <name evidence="1" type="ORF">SAMN05444410_1085</name>
</gene>
<organism evidence="1 2">
    <name type="scientific">Hydrobacter penzbergensis</name>
    <dbReference type="NCBI Taxonomy" id="1235997"/>
    <lineage>
        <taxon>Bacteria</taxon>
        <taxon>Pseudomonadati</taxon>
        <taxon>Bacteroidota</taxon>
        <taxon>Chitinophagia</taxon>
        <taxon>Chitinophagales</taxon>
        <taxon>Chitinophagaceae</taxon>
        <taxon>Hydrobacter</taxon>
    </lineage>
</organism>
<protein>
    <submittedName>
        <fullName evidence="1">Protein ImuA</fullName>
    </submittedName>
</protein>
<dbReference type="EMBL" id="FNNO01000008">
    <property type="protein sequence ID" value="SDX00159.1"/>
    <property type="molecule type" value="Genomic_DNA"/>
</dbReference>
<dbReference type="SUPFAM" id="SSF52540">
    <property type="entry name" value="P-loop containing nucleoside triphosphate hydrolases"/>
    <property type="match status" value="1"/>
</dbReference>
<reference evidence="1 2" key="1">
    <citation type="submission" date="2016-10" db="EMBL/GenBank/DDBJ databases">
        <authorList>
            <person name="Varghese N."/>
            <person name="Submissions S."/>
        </authorList>
    </citation>
    <scope>NUCLEOTIDE SEQUENCE [LARGE SCALE GENOMIC DNA]</scope>
    <source>
        <strain evidence="1 2">DSM 25353</strain>
    </source>
</reference>
<dbReference type="AlphaFoldDB" id="A0A8X8LDU6"/>
<evidence type="ECO:0000313" key="1">
    <source>
        <dbReference type="EMBL" id="SDX00159.1"/>
    </source>
</evidence>
<sequence length="242" mass="27199">MLTKKADKFSQLRNDILIRQGLKKAAGTVSMDMELGAINDSFPDGCFPLSAVHEFCCVSAEDKTVTTGFIARLLSSLMKRGGITLWLSPARMLFPPAFTTFGIEPDKIIFINLSREKDLCWMMEEALKCEGLAAVVSEIRNLDFTASRRLQLAVEQSKVTGLVIRQTTWLNTTASVSRWKITNLPSQTPEGLPGMGFPRWNVELLKIRNGRPGSWQLEWNQNGFREIPKEQLPAHELQREAS</sequence>
<keyword evidence="2" id="KW-1185">Reference proteome</keyword>
<evidence type="ECO:0000313" key="2">
    <source>
        <dbReference type="Proteomes" id="UP000198711"/>
    </source>
</evidence>